<reference evidence="2 3" key="1">
    <citation type="submission" date="2016-10" db="EMBL/GenBank/DDBJ databases">
        <title>Pseudomonas lactis sp. nov. and Pseudomonas paralactis sp. nov., isolated from bovine raw milk.</title>
        <authorList>
            <person name="Von Neubeck M."/>
            <person name="Huptas C."/>
            <person name="Glueck C."/>
            <person name="Krewinkel M."/>
            <person name="Stoeckel M."/>
            <person name="Stressler T."/>
            <person name="Fischer L."/>
            <person name="Hinrichs J."/>
            <person name="Scherer S."/>
            <person name="Wenning M."/>
        </authorList>
    </citation>
    <scope>NUCLEOTIDE SEQUENCE [LARGE SCALE GENOMIC DNA]</scope>
    <source>
        <strain evidence="2 3">DSM 17516</strain>
    </source>
</reference>
<accession>A0A1V2KDU0</accession>
<name>A0A1V2KDU0_PSECE</name>
<keyword evidence="1" id="KW-0812">Transmembrane</keyword>
<sequence length="74" mass="8101">MVMYLLLSGMALMVGMQFAIFCVALKNSLGSAVLCLFIPFYVYVYAKKDPQAKPFLWAWYAGIGLLITGVIASA</sequence>
<dbReference type="EMBL" id="MNPW01000003">
    <property type="protein sequence ID" value="ONH55828.1"/>
    <property type="molecule type" value="Genomic_DNA"/>
</dbReference>
<feature type="transmembrane region" description="Helical" evidence="1">
    <location>
        <begin position="55"/>
        <end position="73"/>
    </location>
</feature>
<keyword evidence="1" id="KW-1133">Transmembrane helix</keyword>
<feature type="transmembrane region" description="Helical" evidence="1">
    <location>
        <begin position="29"/>
        <end position="46"/>
    </location>
</feature>
<dbReference type="Proteomes" id="UP000189295">
    <property type="component" value="Unassembled WGS sequence"/>
</dbReference>
<evidence type="ECO:0008006" key="4">
    <source>
        <dbReference type="Google" id="ProtNLM"/>
    </source>
</evidence>
<gene>
    <name evidence="2" type="ORF">BLL36_06855</name>
</gene>
<evidence type="ECO:0000313" key="3">
    <source>
        <dbReference type="Proteomes" id="UP000189295"/>
    </source>
</evidence>
<protein>
    <recommendedName>
        <fullName evidence="4">EamA domain-containing protein</fullName>
    </recommendedName>
</protein>
<comment type="caution">
    <text evidence="2">The sequence shown here is derived from an EMBL/GenBank/DDBJ whole genome shotgun (WGS) entry which is preliminary data.</text>
</comment>
<evidence type="ECO:0000313" key="2">
    <source>
        <dbReference type="EMBL" id="ONH55828.1"/>
    </source>
</evidence>
<keyword evidence="1" id="KW-0472">Membrane</keyword>
<dbReference type="AlphaFoldDB" id="A0A1V2KDU0"/>
<dbReference type="OrthoDB" id="7016986at2"/>
<evidence type="ECO:0000256" key="1">
    <source>
        <dbReference type="SAM" id="Phobius"/>
    </source>
</evidence>
<organism evidence="2 3">
    <name type="scientific">Pseudomonas cedrina subsp. cedrina</name>
    <dbReference type="NCBI Taxonomy" id="76762"/>
    <lineage>
        <taxon>Bacteria</taxon>
        <taxon>Pseudomonadati</taxon>
        <taxon>Pseudomonadota</taxon>
        <taxon>Gammaproteobacteria</taxon>
        <taxon>Pseudomonadales</taxon>
        <taxon>Pseudomonadaceae</taxon>
        <taxon>Pseudomonas</taxon>
    </lineage>
</organism>
<proteinExistence type="predicted"/>